<gene>
    <name evidence="3" type="ORF">GCM10008919_08400</name>
</gene>
<proteinExistence type="predicted"/>
<feature type="domain" description="Autotransporter" evidence="2">
    <location>
        <begin position="384"/>
        <end position="655"/>
    </location>
</feature>
<dbReference type="SUPFAM" id="SSF103515">
    <property type="entry name" value="Autotransporter"/>
    <property type="match status" value="1"/>
</dbReference>
<evidence type="ECO:0000313" key="4">
    <source>
        <dbReference type="Proteomes" id="UP001500399"/>
    </source>
</evidence>
<feature type="region of interest" description="Disordered" evidence="1">
    <location>
        <begin position="1"/>
        <end position="26"/>
    </location>
</feature>
<dbReference type="InterPro" id="IPR036709">
    <property type="entry name" value="Autotransporte_beta_dom_sf"/>
</dbReference>
<dbReference type="Pfam" id="PF03797">
    <property type="entry name" value="Autotransporter"/>
    <property type="match status" value="1"/>
</dbReference>
<dbReference type="EMBL" id="BAAACR010000005">
    <property type="protein sequence ID" value="GAA0207483.1"/>
    <property type="molecule type" value="Genomic_DNA"/>
</dbReference>
<keyword evidence="4" id="KW-1185">Reference proteome</keyword>
<name>A0ABN0SZG2_9FIRM</name>
<reference evidence="3 4" key="1">
    <citation type="journal article" date="2019" name="Int. J. Syst. Evol. Microbiol.">
        <title>The Global Catalogue of Microorganisms (GCM) 10K type strain sequencing project: providing services to taxonomists for standard genome sequencing and annotation.</title>
        <authorList>
            <consortium name="The Broad Institute Genomics Platform"/>
            <consortium name="The Broad Institute Genome Sequencing Center for Infectious Disease"/>
            <person name="Wu L."/>
            <person name="Ma J."/>
        </authorList>
    </citation>
    <scope>NUCLEOTIDE SEQUENCE [LARGE SCALE GENOMIC DNA]</scope>
    <source>
        <strain evidence="3 4">JCM 8542</strain>
    </source>
</reference>
<dbReference type="InterPro" id="IPR005546">
    <property type="entry name" value="Autotransporte_beta"/>
</dbReference>
<organism evidence="3 4">
    <name type="scientific">Selenomonas dianae</name>
    <dbReference type="NCBI Taxonomy" id="135079"/>
    <lineage>
        <taxon>Bacteria</taxon>
        <taxon>Bacillati</taxon>
        <taxon>Bacillota</taxon>
        <taxon>Negativicutes</taxon>
        <taxon>Selenomonadales</taxon>
        <taxon>Selenomonadaceae</taxon>
        <taxon>Selenomonas</taxon>
    </lineage>
</organism>
<protein>
    <submittedName>
        <fullName evidence="3">Autotransporter domain-containing protein</fullName>
    </submittedName>
</protein>
<evidence type="ECO:0000313" key="3">
    <source>
        <dbReference type="EMBL" id="GAA0207483.1"/>
    </source>
</evidence>
<dbReference type="RefSeq" id="WP_343749041.1">
    <property type="nucleotide sequence ID" value="NZ_BAAACR010000005.1"/>
</dbReference>
<sequence>MDLPDGVAGSIDGSDATITVGTEGGGTLPVLTNGSRGGDVSGLFYKGAVANTSRESPFTLQGGSAVIHSGTMRKVYGSNAEVKAVLNQYHEGDVYVQVTGGSVTITGGETSYVAGGYVRAGSAEVRSVPEGTVCGNVVRLQGGTHTKVYGGVIEGPGYQSKCFAEGNTVYISGGTYRPEGLIAGGMATAKDICKVCNNTIEITGAPGPLPKLIGGIVRGTDSTSLENNALIVRDTKGITAVSAEHFQKFVFYVPAGLAAGEPMLTLTSATQDVKLEGAVVEAHLPGSVTAHDLTLLRTDAHITTDAETKMTVYEGISGGMLTSTIYVDNTKQKLMVRRDGSFLFTGVDNAKSLAETMAGSAAFLGTGANLFTDAGLRSASTEAATTSGFAPFAALGGASLRHETGSHVEMKGMNLAVGFSRELKRGNDRLLFGPLVEYGRGSYDSYVNAVHGDGTVSYLGAGAFLRREQANGLFYEGSLRFGRTKMDYNADLPVGFSKLHTSYDTDANYIGAHLGIGREITAGSGNKREIYLRYFYTRQNAADATLSTGDHYTFDAVDSHRLRTGVRWTMPRTGGALILGTSMQYEFGGDTSATYHRAGGLSYTSPSPSLKGFSASVELGWKASIGENASTNISVEGWAGKQRGVALNAGFNWKL</sequence>
<dbReference type="PROSITE" id="PS51208">
    <property type="entry name" value="AUTOTRANSPORTER"/>
    <property type="match status" value="1"/>
</dbReference>
<evidence type="ECO:0000259" key="2">
    <source>
        <dbReference type="PROSITE" id="PS51208"/>
    </source>
</evidence>
<dbReference type="Proteomes" id="UP001500399">
    <property type="component" value="Unassembled WGS sequence"/>
</dbReference>
<dbReference type="SMART" id="SM00869">
    <property type="entry name" value="Autotransporter"/>
    <property type="match status" value="1"/>
</dbReference>
<accession>A0ABN0SZG2</accession>
<evidence type="ECO:0000256" key="1">
    <source>
        <dbReference type="SAM" id="MobiDB-lite"/>
    </source>
</evidence>
<dbReference type="Gene3D" id="2.40.128.130">
    <property type="entry name" value="Autotransporter beta-domain"/>
    <property type="match status" value="1"/>
</dbReference>
<comment type="caution">
    <text evidence="3">The sequence shown here is derived from an EMBL/GenBank/DDBJ whole genome shotgun (WGS) entry which is preliminary data.</text>
</comment>